<feature type="signal peptide" evidence="2">
    <location>
        <begin position="1"/>
        <end position="23"/>
    </location>
</feature>
<feature type="chain" id="PRO_5008921742" evidence="2">
    <location>
        <begin position="24"/>
        <end position="352"/>
    </location>
</feature>
<dbReference type="InterPro" id="IPR015168">
    <property type="entry name" value="SsuA/THI5"/>
</dbReference>
<protein>
    <submittedName>
        <fullName evidence="4">NitT/TauT family transport system substrate-binding protein</fullName>
    </submittedName>
</protein>
<evidence type="ECO:0000256" key="2">
    <source>
        <dbReference type="SAM" id="SignalP"/>
    </source>
</evidence>
<proteinExistence type="predicted"/>
<reference evidence="4 5" key="1">
    <citation type="submission" date="2016-09" db="EMBL/GenBank/DDBJ databases">
        <authorList>
            <person name="Capua I."/>
            <person name="De Benedictis P."/>
            <person name="Joannis T."/>
            <person name="Lombin L.H."/>
            <person name="Cattoli G."/>
        </authorList>
    </citation>
    <scope>NUCLEOTIDE SEQUENCE [LARGE SCALE GENOMIC DNA]</scope>
    <source>
        <strain evidence="4 5">GluBS11</strain>
    </source>
</reference>
<dbReference type="EMBL" id="FMKA01000003">
    <property type="protein sequence ID" value="SCP96128.1"/>
    <property type="molecule type" value="Genomic_DNA"/>
</dbReference>
<feature type="compositionally biased region" description="Acidic residues" evidence="1">
    <location>
        <begin position="41"/>
        <end position="51"/>
    </location>
</feature>
<feature type="domain" description="SsuA/THI5-like" evidence="3">
    <location>
        <begin position="140"/>
        <end position="283"/>
    </location>
</feature>
<dbReference type="RefSeq" id="WP_091231036.1">
    <property type="nucleotide sequence ID" value="NZ_FMKA01000003.1"/>
</dbReference>
<dbReference type="Gene3D" id="3.40.190.10">
    <property type="entry name" value="Periplasmic binding protein-like II"/>
    <property type="match status" value="2"/>
</dbReference>
<evidence type="ECO:0000313" key="4">
    <source>
        <dbReference type="EMBL" id="SCP96128.1"/>
    </source>
</evidence>
<organism evidence="4 5">
    <name type="scientific">Anaerobium acetethylicum</name>
    <dbReference type="NCBI Taxonomy" id="1619234"/>
    <lineage>
        <taxon>Bacteria</taxon>
        <taxon>Bacillati</taxon>
        <taxon>Bacillota</taxon>
        <taxon>Clostridia</taxon>
        <taxon>Lachnospirales</taxon>
        <taxon>Lachnospiraceae</taxon>
        <taxon>Anaerobium</taxon>
    </lineage>
</organism>
<keyword evidence="2" id="KW-0732">Signal</keyword>
<sequence>MKKLMSVLIVIMLSVTMIGGCSGSEGGNGDTASEKTTAETGNEETGEEETGQAEKMDISIAGLKGATSIGMVKMMEVAANGEAANNYKFKVAGTADEISAALVKGEIDIAAVPCNLASVLYNKTEGGIMLAGINTLNVLYVIETGMSVSSVEDLKGRTVYSTGKGTTPEYTLNYLLQSNGIDPASDLTIEYKAEATEVASILSSSEDAIAVLPQPYVTTVMMSNDKVRIAIDIQEEWDKISNDGSGIVTGVVVVRKDFLEENQEAVDAFLEEYKDSAAYVNENAGDAAALVEKFEIFKADVTEKAIPLCNITFIGGDEMKEKVSGYLEVLFGQNPNSVGGKMPGDDFYYLKK</sequence>
<accession>A0A1D3TR40</accession>
<feature type="region of interest" description="Disordered" evidence="1">
    <location>
        <begin position="24"/>
        <end position="53"/>
    </location>
</feature>
<evidence type="ECO:0000313" key="5">
    <source>
        <dbReference type="Proteomes" id="UP000199315"/>
    </source>
</evidence>
<dbReference type="STRING" id="1619234.SAMN05421730_1003210"/>
<dbReference type="OrthoDB" id="9814375at2"/>
<dbReference type="SUPFAM" id="SSF53850">
    <property type="entry name" value="Periplasmic binding protein-like II"/>
    <property type="match status" value="1"/>
</dbReference>
<keyword evidence="5" id="KW-1185">Reference proteome</keyword>
<dbReference type="PROSITE" id="PS51257">
    <property type="entry name" value="PROKAR_LIPOPROTEIN"/>
    <property type="match status" value="1"/>
</dbReference>
<evidence type="ECO:0000259" key="3">
    <source>
        <dbReference type="Pfam" id="PF09084"/>
    </source>
</evidence>
<dbReference type="Proteomes" id="UP000199315">
    <property type="component" value="Unassembled WGS sequence"/>
</dbReference>
<dbReference type="Pfam" id="PF09084">
    <property type="entry name" value="NMT1"/>
    <property type="match status" value="1"/>
</dbReference>
<gene>
    <name evidence="4" type="ORF">SAMN05421730_1003210</name>
</gene>
<dbReference type="PIRSF" id="PIRSF027386">
    <property type="entry name" value="UCP027386_ABC_sbc_TM0202"/>
    <property type="match status" value="1"/>
</dbReference>
<dbReference type="AlphaFoldDB" id="A0A1D3TR40"/>
<dbReference type="PANTHER" id="PTHR30024:SF46">
    <property type="entry name" value="ABC TRANSPORTER, SUBSTRATE-BINDING LIPOPROTEIN"/>
    <property type="match status" value="1"/>
</dbReference>
<dbReference type="InterPro" id="IPR027024">
    <property type="entry name" value="UCP027386_ABC_sbc_TM0202"/>
</dbReference>
<name>A0A1D3TR40_9FIRM</name>
<dbReference type="PANTHER" id="PTHR30024">
    <property type="entry name" value="ALIPHATIC SULFONATES-BINDING PROTEIN-RELATED"/>
    <property type="match status" value="1"/>
</dbReference>
<evidence type="ECO:0000256" key="1">
    <source>
        <dbReference type="SAM" id="MobiDB-lite"/>
    </source>
</evidence>